<proteinExistence type="predicted"/>
<keyword evidence="5" id="KW-1185">Reference proteome</keyword>
<evidence type="ECO:0000313" key="5">
    <source>
        <dbReference type="Proteomes" id="UP000184609"/>
    </source>
</evidence>
<dbReference type="Proteomes" id="UP000184609">
    <property type="component" value="Unassembled WGS sequence"/>
</dbReference>
<reference evidence="5" key="1">
    <citation type="submission" date="2016-12" db="EMBL/GenBank/DDBJ databases">
        <authorList>
            <person name="Varghese N."/>
            <person name="Submissions S."/>
        </authorList>
    </citation>
    <scope>NUCLEOTIDE SEQUENCE [LARGE SCALE GENOMIC DNA]</scope>
    <source>
        <strain evidence="5">DSM 25035</strain>
    </source>
</reference>
<gene>
    <name evidence="4" type="ORF">SAMN04488108_2519</name>
</gene>
<dbReference type="InterPro" id="IPR025722">
    <property type="entry name" value="TetR"/>
</dbReference>
<dbReference type="PROSITE" id="PS50977">
    <property type="entry name" value="HTH_TETR_2"/>
    <property type="match status" value="1"/>
</dbReference>
<dbReference type="EMBL" id="FRXN01000003">
    <property type="protein sequence ID" value="SHO63090.1"/>
    <property type="molecule type" value="Genomic_DNA"/>
</dbReference>
<dbReference type="InterPro" id="IPR009057">
    <property type="entry name" value="Homeodomain-like_sf"/>
</dbReference>
<protein>
    <submittedName>
        <fullName evidence="4">Transcriptional regulator, TetR family</fullName>
    </submittedName>
</protein>
<dbReference type="InterPro" id="IPR050624">
    <property type="entry name" value="HTH-type_Tx_Regulator"/>
</dbReference>
<dbReference type="GO" id="GO:0003677">
    <property type="term" value="F:DNA binding"/>
    <property type="evidence" value="ECO:0007669"/>
    <property type="project" value="UniProtKB-UniRule"/>
</dbReference>
<dbReference type="STRING" id="1073327.SAMN04488108_2519"/>
<dbReference type="Pfam" id="PF13972">
    <property type="entry name" value="TetR"/>
    <property type="match status" value="1"/>
</dbReference>
<evidence type="ECO:0000259" key="3">
    <source>
        <dbReference type="PROSITE" id="PS50977"/>
    </source>
</evidence>
<evidence type="ECO:0000313" key="4">
    <source>
        <dbReference type="EMBL" id="SHO63090.1"/>
    </source>
</evidence>
<dbReference type="InterPro" id="IPR001647">
    <property type="entry name" value="HTH_TetR"/>
</dbReference>
<feature type="DNA-binding region" description="H-T-H motif" evidence="2">
    <location>
        <begin position="30"/>
        <end position="49"/>
    </location>
</feature>
<keyword evidence="1 2" id="KW-0238">DNA-binding</keyword>
<evidence type="ECO:0000256" key="2">
    <source>
        <dbReference type="PROSITE-ProRule" id="PRU00335"/>
    </source>
</evidence>
<organism evidence="4 5">
    <name type="scientific">Algoriphagus zhangzhouensis</name>
    <dbReference type="NCBI Taxonomy" id="1073327"/>
    <lineage>
        <taxon>Bacteria</taxon>
        <taxon>Pseudomonadati</taxon>
        <taxon>Bacteroidota</taxon>
        <taxon>Cytophagia</taxon>
        <taxon>Cytophagales</taxon>
        <taxon>Cyclobacteriaceae</taxon>
        <taxon>Algoriphagus</taxon>
    </lineage>
</organism>
<evidence type="ECO:0000256" key="1">
    <source>
        <dbReference type="ARBA" id="ARBA00023125"/>
    </source>
</evidence>
<dbReference type="PANTHER" id="PTHR43479:SF12">
    <property type="entry name" value="TRANSCRIPTIONAL REGULATORY PROTEIN"/>
    <property type="match status" value="1"/>
</dbReference>
<dbReference type="RefSeq" id="WP_073572147.1">
    <property type="nucleotide sequence ID" value="NZ_FRXN01000003.1"/>
</dbReference>
<name>A0A1M7ZDX7_9BACT</name>
<dbReference type="Pfam" id="PF00440">
    <property type="entry name" value="TetR_N"/>
    <property type="match status" value="1"/>
</dbReference>
<dbReference type="AlphaFoldDB" id="A0A1M7ZDX7"/>
<dbReference type="OrthoDB" id="9785164at2"/>
<dbReference type="PANTHER" id="PTHR43479">
    <property type="entry name" value="ACREF/ENVCD OPERON REPRESSOR-RELATED"/>
    <property type="match status" value="1"/>
</dbReference>
<dbReference type="Gene3D" id="1.10.357.10">
    <property type="entry name" value="Tetracycline Repressor, domain 2"/>
    <property type="match status" value="1"/>
</dbReference>
<feature type="domain" description="HTH tetR-type" evidence="3">
    <location>
        <begin position="7"/>
        <end position="67"/>
    </location>
</feature>
<accession>A0A1M7ZDX7</accession>
<sequence length="215" mass="25136">MTKSPGIKTKEKIREEAIKQFNEFGIQNITSRHIALGIGISYGNLNYHYKTKEELILAIYQEMRSEMNSSYVENTSGDSSLEHYHRLLIFLEEFQYRFKFISLDILEISRCYPSVNENIQSTLEDRKKTSLAILSKLIEEGFLNPMDMEDLARVEHAIRMIVSFWLSQREVLTTYNYRNKGDMIKSIYTILKPMMTTAGKEELARVIALHPYQES</sequence>
<dbReference type="SUPFAM" id="SSF46689">
    <property type="entry name" value="Homeodomain-like"/>
    <property type="match status" value="1"/>
</dbReference>